<dbReference type="InterPro" id="IPR036877">
    <property type="entry name" value="SUI1_dom_sf"/>
</dbReference>
<dbReference type="Pfam" id="PF26291">
    <property type="entry name" value="SWIB_eIF2D"/>
    <property type="match status" value="1"/>
</dbReference>
<dbReference type="Gene3D" id="3.10.400.20">
    <property type="match status" value="1"/>
</dbReference>
<dbReference type="InterPro" id="IPR048248">
    <property type="entry name" value="PUA_eIF2d-like"/>
</dbReference>
<dbReference type="Pfam" id="PF01253">
    <property type="entry name" value="SUI1"/>
    <property type="match status" value="1"/>
</dbReference>
<protein>
    <recommendedName>
        <fullName evidence="2">SUI1 domain-containing protein</fullName>
    </recommendedName>
</protein>
<dbReference type="InterPro" id="IPR039759">
    <property type="entry name" value="eIF2D_SUI1"/>
</dbReference>
<dbReference type="Proteomes" id="UP000774617">
    <property type="component" value="Unassembled WGS sequence"/>
</dbReference>
<gene>
    <name evidence="3" type="ORF">B0J12DRAFT_602467</name>
</gene>
<name>A0ABQ8G6Y9_9PEZI</name>
<evidence type="ECO:0000256" key="1">
    <source>
        <dbReference type="SAM" id="MobiDB-lite"/>
    </source>
</evidence>
<dbReference type="PROSITE" id="PS50296">
    <property type="entry name" value="SUI1"/>
    <property type="match status" value="1"/>
</dbReference>
<dbReference type="InterPro" id="IPR058886">
    <property type="entry name" value="SWIB_eIF2D"/>
</dbReference>
<dbReference type="InterPro" id="IPR039757">
    <property type="entry name" value="EIF2D"/>
</dbReference>
<dbReference type="SUPFAM" id="SSF88697">
    <property type="entry name" value="PUA domain-like"/>
    <property type="match status" value="1"/>
</dbReference>
<dbReference type="InterPro" id="IPR036885">
    <property type="entry name" value="SWIB_MDM2_dom_sf"/>
</dbReference>
<feature type="region of interest" description="Disordered" evidence="1">
    <location>
        <begin position="399"/>
        <end position="432"/>
    </location>
</feature>
<evidence type="ECO:0000259" key="2">
    <source>
        <dbReference type="PROSITE" id="PS50296"/>
    </source>
</evidence>
<evidence type="ECO:0000313" key="3">
    <source>
        <dbReference type="EMBL" id="KAH7046665.1"/>
    </source>
</evidence>
<dbReference type="InterPro" id="IPR057429">
    <property type="entry name" value="WH_eIF2D"/>
</dbReference>
<keyword evidence="4" id="KW-1185">Reference proteome</keyword>
<dbReference type="Pfam" id="PF25304">
    <property type="entry name" value="WHD_eIF2D"/>
    <property type="match status" value="1"/>
</dbReference>
<dbReference type="CDD" id="cd21156">
    <property type="entry name" value="PUA_eIF2d-like"/>
    <property type="match status" value="1"/>
</dbReference>
<comment type="caution">
    <text evidence="3">The sequence shown here is derived from an EMBL/GenBank/DDBJ whole genome shotgun (WGS) entry which is preliminary data.</text>
</comment>
<dbReference type="PANTHER" id="PTHR12217:SF4">
    <property type="entry name" value="EUKARYOTIC TRANSLATION INITIATION FACTOR 2D"/>
    <property type="match status" value="1"/>
</dbReference>
<dbReference type="SUPFAM" id="SSF47592">
    <property type="entry name" value="SWIB/MDM2 domain"/>
    <property type="match status" value="1"/>
</dbReference>
<feature type="domain" description="SUI1" evidence="2">
    <location>
        <begin position="555"/>
        <end position="631"/>
    </location>
</feature>
<accession>A0ABQ8G6Y9</accession>
<dbReference type="CDD" id="cd11608">
    <property type="entry name" value="eIF2D_C"/>
    <property type="match status" value="1"/>
</dbReference>
<proteinExistence type="predicted"/>
<dbReference type="PROSITE" id="PS50890">
    <property type="entry name" value="PUA"/>
    <property type="match status" value="1"/>
</dbReference>
<dbReference type="Pfam" id="PF26292">
    <property type="entry name" value="PUA_elF2D"/>
    <property type="match status" value="1"/>
</dbReference>
<dbReference type="InterPro" id="IPR015947">
    <property type="entry name" value="PUA-like_sf"/>
</dbReference>
<reference evidence="3 4" key="1">
    <citation type="journal article" date="2021" name="Nat. Commun.">
        <title>Genetic determinants of endophytism in the Arabidopsis root mycobiome.</title>
        <authorList>
            <person name="Mesny F."/>
            <person name="Miyauchi S."/>
            <person name="Thiergart T."/>
            <person name="Pickel B."/>
            <person name="Atanasova L."/>
            <person name="Karlsson M."/>
            <person name="Huettel B."/>
            <person name="Barry K.W."/>
            <person name="Haridas S."/>
            <person name="Chen C."/>
            <person name="Bauer D."/>
            <person name="Andreopoulos W."/>
            <person name="Pangilinan J."/>
            <person name="LaButti K."/>
            <person name="Riley R."/>
            <person name="Lipzen A."/>
            <person name="Clum A."/>
            <person name="Drula E."/>
            <person name="Henrissat B."/>
            <person name="Kohler A."/>
            <person name="Grigoriev I.V."/>
            <person name="Martin F.M."/>
            <person name="Hacquard S."/>
        </authorList>
    </citation>
    <scope>NUCLEOTIDE SEQUENCE [LARGE SCALE GENOMIC DNA]</scope>
    <source>
        <strain evidence="3 4">MPI-SDFR-AT-0080</strain>
    </source>
</reference>
<organism evidence="3 4">
    <name type="scientific">Macrophomina phaseolina</name>
    <dbReference type="NCBI Taxonomy" id="35725"/>
    <lineage>
        <taxon>Eukaryota</taxon>
        <taxon>Fungi</taxon>
        <taxon>Dikarya</taxon>
        <taxon>Ascomycota</taxon>
        <taxon>Pezizomycotina</taxon>
        <taxon>Dothideomycetes</taxon>
        <taxon>Dothideomycetes incertae sedis</taxon>
        <taxon>Botryosphaeriales</taxon>
        <taxon>Botryosphaeriaceae</taxon>
        <taxon>Macrophomina</taxon>
    </lineage>
</organism>
<dbReference type="SUPFAM" id="SSF55159">
    <property type="entry name" value="eIF1-like"/>
    <property type="match status" value="1"/>
</dbReference>
<dbReference type="PANTHER" id="PTHR12217">
    <property type="entry name" value="EUKARYOTIC TRANSLATION INITIATION FACTOR 2D"/>
    <property type="match status" value="1"/>
</dbReference>
<dbReference type="Gene3D" id="3.30.780.10">
    <property type="entry name" value="SUI1-like domain"/>
    <property type="match status" value="1"/>
</dbReference>
<evidence type="ECO:0000313" key="4">
    <source>
        <dbReference type="Proteomes" id="UP000774617"/>
    </source>
</evidence>
<dbReference type="EMBL" id="JAGTJR010000017">
    <property type="protein sequence ID" value="KAH7046665.1"/>
    <property type="molecule type" value="Genomic_DNA"/>
</dbReference>
<dbReference type="InterPro" id="IPR001950">
    <property type="entry name" value="SUI1"/>
</dbReference>
<sequence length="647" mass="69676">MFKKKPNIKPLSPIKNSERRKLADQIIADLGLEIPRPPADADPEDKAAATAGLTNLRNTLLPDNSLSARFTTTSGPDAKQVSGTVYVGAHPGEDQRILWVRLDDRMHPTVYTLWRNPGILPLLHTPGFVVEKIQGGADLMTPGLQNGPPFPQKAKKGAVVAVASLESPTVPVAVGVCEIDVSALQQVQGARGHAVRSLHWAGDELWAWSNTGKPGISAPEHLEGWFTDSAEVEAVANQLEGTDLQDTEDGGVQLGPVKPAEAVDGEEASKEEKFAYAEDKELTTKEIDEAFNKAFIYGVHHHMETNKNEHNYGLSFPLSQSAVMATLVQPFLPAYTPAQAASLQIKKTSFKNIKKFIKSLDKAKLVKSKDRDGNEVVILDIDFADPAFKDFKPYRLPKKDTAGGSSLGRGEKATTTATPGSSSGGGDDPSIGQKLRKVELFRPKEKLAPLFTAANADPRGSYTAAELRPIVTAYLEAEHLVSPSNKRIVTLDPFLANAVYDGSARADKEALAKGSVPRDALVDRVLAACAPFYAILRNDEAVAAAKPKAGAPPKITVTLETRSGNKTVTKVSGMEAYFVAPQALADELRKACASSTSVERLQGSSPKNPVMEVMVQGPQREAVVRALEKRGVAKGWIEVLDKTKKKK</sequence>